<proteinExistence type="predicted"/>
<dbReference type="KEGG" id="opa:HPODL_02527"/>
<feature type="compositionally biased region" description="Low complexity" evidence="1">
    <location>
        <begin position="270"/>
        <end position="279"/>
    </location>
</feature>
<dbReference type="OrthoDB" id="3994887at2759"/>
<keyword evidence="3" id="KW-1185">Reference proteome</keyword>
<dbReference type="Proteomes" id="UP000008673">
    <property type="component" value="Unassembled WGS sequence"/>
</dbReference>
<accession>W1Q948</accession>
<gene>
    <name evidence="2" type="ORF">HPODL_02527</name>
</gene>
<feature type="region of interest" description="Disordered" evidence="1">
    <location>
        <begin position="262"/>
        <end position="296"/>
    </location>
</feature>
<evidence type="ECO:0000313" key="2">
    <source>
        <dbReference type="EMBL" id="ESW95880.1"/>
    </source>
</evidence>
<evidence type="ECO:0000256" key="1">
    <source>
        <dbReference type="SAM" id="MobiDB-lite"/>
    </source>
</evidence>
<sequence length="296" mass="34289">MNTDVEFWEFRKLHDKNDTLLDKVEKQCFRYALPNLPLWGPLAPAHDCTTLRALMGFAQSYVGAALIMRIPRLRGLPAFRRYSSSLARIVLGSAFFLGGSHELSYAWRPYENPLYVETCLARDKAMQDGEESTYWLGPKNYMPMTISQYFDLIWMQYLTRADVEKVMRSKIMAKFNQYHEKYAESLRDAATLGSRVQRVIDQPAPKHAISKDEVSSIIGAFHTDEDLTDPDVVEKYWFENHPWIKLQVLTNTMYLASNIPRVAQPKNKQTEQLEQPEQSEQLDEPKDAKLLSQNNE</sequence>
<evidence type="ECO:0000313" key="3">
    <source>
        <dbReference type="Proteomes" id="UP000008673"/>
    </source>
</evidence>
<name>W1Q948_OGAPD</name>
<protein>
    <recommendedName>
        <fullName evidence="4">Mitochondrial inner membrane i-AAA protease complex subunit MGR1</fullName>
    </recommendedName>
</protein>
<dbReference type="GeneID" id="25771979"/>
<evidence type="ECO:0008006" key="4">
    <source>
        <dbReference type="Google" id="ProtNLM"/>
    </source>
</evidence>
<dbReference type="RefSeq" id="XP_013932310.1">
    <property type="nucleotide sequence ID" value="XM_014076835.1"/>
</dbReference>
<organism evidence="2 3">
    <name type="scientific">Ogataea parapolymorpha (strain ATCC 26012 / BCRC 20466 / JCM 22074 / NRRL Y-7560 / DL-1)</name>
    <name type="common">Yeast</name>
    <name type="synonym">Hansenula polymorpha</name>
    <dbReference type="NCBI Taxonomy" id="871575"/>
    <lineage>
        <taxon>Eukaryota</taxon>
        <taxon>Fungi</taxon>
        <taxon>Dikarya</taxon>
        <taxon>Ascomycota</taxon>
        <taxon>Saccharomycotina</taxon>
        <taxon>Pichiomycetes</taxon>
        <taxon>Pichiales</taxon>
        <taxon>Pichiaceae</taxon>
        <taxon>Ogataea</taxon>
    </lineage>
</organism>
<dbReference type="EMBL" id="AEOI02000010">
    <property type="protein sequence ID" value="ESW95880.1"/>
    <property type="molecule type" value="Genomic_DNA"/>
</dbReference>
<dbReference type="AlphaFoldDB" id="W1Q948"/>
<dbReference type="HOGENOM" id="CLU_940394_0_0_1"/>
<dbReference type="OMA" id="PNLFIWG"/>
<comment type="caution">
    <text evidence="2">The sequence shown here is derived from an EMBL/GenBank/DDBJ whole genome shotgun (WGS) entry which is preliminary data.</text>
</comment>
<reference evidence="2 3" key="1">
    <citation type="journal article" date="2013" name="BMC Genomics">
        <title>Genome sequence and analysis of methylotrophic yeast Hansenula polymorpha DL1.</title>
        <authorList>
            <person name="Ravin N.V."/>
            <person name="Eldarov M.A."/>
            <person name="Kadnikov V.V."/>
            <person name="Beletsky A.V."/>
            <person name="Schneider J."/>
            <person name="Mardanova E.S."/>
            <person name="Smekalova E.M."/>
            <person name="Zvereva M.I."/>
            <person name="Dontsova O.A."/>
            <person name="Mardanov A.V."/>
            <person name="Skryabin K.G."/>
        </authorList>
    </citation>
    <scope>NUCLEOTIDE SEQUENCE [LARGE SCALE GENOMIC DNA]</scope>
    <source>
        <strain evidence="3">ATCC 26012 / BCRC 20466 / JCM 22074 / NRRL Y-7560 / DL-1</strain>
    </source>
</reference>